<dbReference type="InterPro" id="IPR052155">
    <property type="entry name" value="Biofilm_reg_signaling"/>
</dbReference>
<name>A0A3A1QZY3_9BACI</name>
<dbReference type="EMBL" id="QXIR01000016">
    <property type="protein sequence ID" value="RIW32712.1"/>
    <property type="molecule type" value="Genomic_DNA"/>
</dbReference>
<feature type="domain" description="GGDEF" evidence="5">
    <location>
        <begin position="397"/>
        <end position="530"/>
    </location>
</feature>
<gene>
    <name evidence="6" type="ORF">D3H55_12580</name>
</gene>
<dbReference type="NCBIfam" id="TIGR00254">
    <property type="entry name" value="GGDEF"/>
    <property type="match status" value="1"/>
</dbReference>
<dbReference type="AlphaFoldDB" id="A0A3A1QZY3"/>
<dbReference type="Pfam" id="PF13426">
    <property type="entry name" value="PAS_9"/>
    <property type="match status" value="1"/>
</dbReference>
<evidence type="ECO:0000259" key="4">
    <source>
        <dbReference type="PROSITE" id="PS50883"/>
    </source>
</evidence>
<dbReference type="InterPro" id="IPR035965">
    <property type="entry name" value="PAS-like_dom_sf"/>
</dbReference>
<evidence type="ECO:0000313" key="6">
    <source>
        <dbReference type="EMBL" id="RIW32712.1"/>
    </source>
</evidence>
<dbReference type="Gene3D" id="3.30.70.270">
    <property type="match status" value="1"/>
</dbReference>
<dbReference type="Pfam" id="PF00563">
    <property type="entry name" value="EAL"/>
    <property type="match status" value="1"/>
</dbReference>
<dbReference type="Gene3D" id="3.20.20.450">
    <property type="entry name" value="EAL domain"/>
    <property type="match status" value="1"/>
</dbReference>
<feature type="transmembrane region" description="Helical" evidence="1">
    <location>
        <begin position="171"/>
        <end position="191"/>
    </location>
</feature>
<feature type="transmembrane region" description="Helical" evidence="1">
    <location>
        <begin position="139"/>
        <end position="159"/>
    </location>
</feature>
<dbReference type="PROSITE" id="PS50883">
    <property type="entry name" value="EAL"/>
    <property type="match status" value="1"/>
</dbReference>
<feature type="transmembrane region" description="Helical" evidence="1">
    <location>
        <begin position="47"/>
        <end position="68"/>
    </location>
</feature>
<proteinExistence type="predicted"/>
<dbReference type="SMART" id="SM00091">
    <property type="entry name" value="PAS"/>
    <property type="match status" value="1"/>
</dbReference>
<dbReference type="Gene3D" id="3.30.450.20">
    <property type="entry name" value="PAS domain"/>
    <property type="match status" value="1"/>
</dbReference>
<dbReference type="SUPFAM" id="SSF55785">
    <property type="entry name" value="PYP-like sensor domain (PAS domain)"/>
    <property type="match status" value="1"/>
</dbReference>
<dbReference type="PROSITE" id="PS50113">
    <property type="entry name" value="PAC"/>
    <property type="match status" value="1"/>
</dbReference>
<dbReference type="FunFam" id="3.20.20.450:FF:000001">
    <property type="entry name" value="Cyclic di-GMP phosphodiesterase yahA"/>
    <property type="match status" value="1"/>
</dbReference>
<feature type="transmembrane region" description="Helical" evidence="1">
    <location>
        <begin position="74"/>
        <end position="93"/>
    </location>
</feature>
<keyword evidence="1" id="KW-0812">Transmembrane</keyword>
<keyword evidence="1" id="KW-0472">Membrane</keyword>
<evidence type="ECO:0000259" key="5">
    <source>
        <dbReference type="PROSITE" id="PS50887"/>
    </source>
</evidence>
<dbReference type="OrthoDB" id="9759607at2"/>
<dbReference type="SMART" id="SM00052">
    <property type="entry name" value="EAL"/>
    <property type="match status" value="1"/>
</dbReference>
<dbReference type="PANTHER" id="PTHR44757:SF2">
    <property type="entry name" value="BIOFILM ARCHITECTURE MAINTENANCE PROTEIN MBAA"/>
    <property type="match status" value="1"/>
</dbReference>
<dbReference type="SMART" id="SM00267">
    <property type="entry name" value="GGDEF"/>
    <property type="match status" value="1"/>
</dbReference>
<feature type="domain" description="PAC" evidence="3">
    <location>
        <begin position="318"/>
        <end position="369"/>
    </location>
</feature>
<keyword evidence="7" id="KW-1185">Reference proteome</keyword>
<feature type="transmembrane region" description="Helical" evidence="1">
    <location>
        <begin position="6"/>
        <end position="27"/>
    </location>
</feature>
<dbReference type="CDD" id="cd01949">
    <property type="entry name" value="GGDEF"/>
    <property type="match status" value="1"/>
</dbReference>
<dbReference type="InterPro" id="IPR043128">
    <property type="entry name" value="Rev_trsase/Diguanyl_cyclase"/>
</dbReference>
<evidence type="ECO:0000256" key="1">
    <source>
        <dbReference type="SAM" id="Phobius"/>
    </source>
</evidence>
<organism evidence="6 7">
    <name type="scientific">Bacillus salacetis</name>
    <dbReference type="NCBI Taxonomy" id="2315464"/>
    <lineage>
        <taxon>Bacteria</taxon>
        <taxon>Bacillati</taxon>
        <taxon>Bacillota</taxon>
        <taxon>Bacilli</taxon>
        <taxon>Bacillales</taxon>
        <taxon>Bacillaceae</taxon>
        <taxon>Bacillus</taxon>
    </lineage>
</organism>
<evidence type="ECO:0000259" key="2">
    <source>
        <dbReference type="PROSITE" id="PS50112"/>
    </source>
</evidence>
<dbReference type="InterPro" id="IPR029787">
    <property type="entry name" value="Nucleotide_cyclase"/>
</dbReference>
<dbReference type="PANTHER" id="PTHR44757">
    <property type="entry name" value="DIGUANYLATE CYCLASE DGCP"/>
    <property type="match status" value="1"/>
</dbReference>
<dbReference type="InterPro" id="IPR000700">
    <property type="entry name" value="PAS-assoc_C"/>
</dbReference>
<evidence type="ECO:0000313" key="7">
    <source>
        <dbReference type="Proteomes" id="UP000265801"/>
    </source>
</evidence>
<dbReference type="InterPro" id="IPR000160">
    <property type="entry name" value="GGDEF_dom"/>
</dbReference>
<sequence length="792" mass="88844">MLASYGVLIHFFLWSVFFSVINGYFMIQSVQKGSLFNRLVRSNLQKAVLIGSTFFLTNMFVVLALDLPYNKTQFAVYIITFLLSCIAGTYFAMGLAVKKTAEMRYYLLGGLTLTLVILISDYTAVFILFHSIIEVKPVMVFMTFLLTLGISFYSLRFLLQISRETQKGDTNLWVLVGSVAAGIALAGLPYLTAMSILRVINEENPDLHLSMLPYAVEILMVWVLSVIPDMFGEQRNLENLSKVKVSEQHFQSLFNHNPDAVISFTLDGRFLTANQAAEEITGYTRNELLGMSIQDLVAPGELPQTLKKFEQVKNGKSQQAEISLIKKNQSVGIVSVTGVPIVTDDGIEGVYAITKDITESKKQSNTIDYLFHYDELTGLPNRRKFISEVEEAVREQRPFALYSLDYGRLRTIRDVFGFKVGDQVLKELSLRLLSVLPNGSAVSRFGGDEIYCLVPQVNAEHELKPALERLHGILGTSFFVEGHEIFMEMKAGIAFFPENGLEPELLIKCADTARASIPENSFYNYAVYQNEIVQSNIEKIVIENDLKRAIEHDELTLHYQPKINSLHNELVGFEALVRWKHPVKGLISPGVFIPAAEQTNLIVALEDWVLKKACSQIREWQETDLKGLPVSVNISQRSFANPAFIDNVVRVLRSYDIAAPLLEIEITESMTMFNENVTIEKLNRIKELGISISLDDFGTGYSSLSYLDKLPIDTVKIDKSFIDDLRTDQSAMVSTILAIALHNGLGVIAEGVEHKEQVTMLQSLGCDNIQGYFFSRPLPPEEIGEKYFAKAG</sequence>
<dbReference type="Proteomes" id="UP000265801">
    <property type="component" value="Unassembled WGS sequence"/>
</dbReference>
<feature type="domain" description="PAS" evidence="2">
    <location>
        <begin position="246"/>
        <end position="316"/>
    </location>
</feature>
<dbReference type="CDD" id="cd01948">
    <property type="entry name" value="EAL"/>
    <property type="match status" value="1"/>
</dbReference>
<dbReference type="NCBIfam" id="TIGR00229">
    <property type="entry name" value="sensory_box"/>
    <property type="match status" value="1"/>
</dbReference>
<dbReference type="SUPFAM" id="SSF141868">
    <property type="entry name" value="EAL domain-like"/>
    <property type="match status" value="1"/>
</dbReference>
<feature type="domain" description="EAL" evidence="4">
    <location>
        <begin position="539"/>
        <end position="791"/>
    </location>
</feature>
<feature type="transmembrane region" description="Helical" evidence="1">
    <location>
        <begin position="105"/>
        <end position="133"/>
    </location>
</feature>
<dbReference type="InterPro" id="IPR001633">
    <property type="entry name" value="EAL_dom"/>
</dbReference>
<reference evidence="6 7" key="1">
    <citation type="submission" date="2018-09" db="EMBL/GenBank/DDBJ databases">
        <title>Bacillus saliacetes sp. nov., isolated from Thai shrimp paste (Ka-pi).</title>
        <authorList>
            <person name="Daroonpunt R."/>
            <person name="Tanasupawat S."/>
            <person name="Yiamsombut S."/>
        </authorList>
    </citation>
    <scope>NUCLEOTIDE SEQUENCE [LARGE SCALE GENOMIC DNA]</scope>
    <source>
        <strain evidence="6 7">SKP7-4</strain>
    </source>
</reference>
<dbReference type="Pfam" id="PF00990">
    <property type="entry name" value="GGDEF"/>
    <property type="match status" value="1"/>
</dbReference>
<dbReference type="SUPFAM" id="SSF55073">
    <property type="entry name" value="Nucleotide cyclase"/>
    <property type="match status" value="1"/>
</dbReference>
<accession>A0A3A1QZY3</accession>
<dbReference type="InterPro" id="IPR035919">
    <property type="entry name" value="EAL_sf"/>
</dbReference>
<dbReference type="PROSITE" id="PS50887">
    <property type="entry name" value="GGDEF"/>
    <property type="match status" value="1"/>
</dbReference>
<keyword evidence="1" id="KW-1133">Transmembrane helix</keyword>
<protein>
    <submittedName>
        <fullName evidence="6">Phosphodiesterase</fullName>
    </submittedName>
</protein>
<dbReference type="InterPro" id="IPR000014">
    <property type="entry name" value="PAS"/>
</dbReference>
<dbReference type="PROSITE" id="PS50112">
    <property type="entry name" value="PAS"/>
    <property type="match status" value="1"/>
</dbReference>
<comment type="caution">
    <text evidence="6">The sequence shown here is derived from an EMBL/GenBank/DDBJ whole genome shotgun (WGS) entry which is preliminary data.</text>
</comment>
<evidence type="ECO:0000259" key="3">
    <source>
        <dbReference type="PROSITE" id="PS50113"/>
    </source>
</evidence>
<dbReference type="CDD" id="cd00130">
    <property type="entry name" value="PAS"/>
    <property type="match status" value="1"/>
</dbReference>